<dbReference type="Proteomes" id="UP001607303">
    <property type="component" value="Unassembled WGS sequence"/>
</dbReference>
<organism evidence="1 2">
    <name type="scientific">Vespula maculifrons</name>
    <name type="common">Eastern yellow jacket</name>
    <name type="synonym">Wasp</name>
    <dbReference type="NCBI Taxonomy" id="7453"/>
    <lineage>
        <taxon>Eukaryota</taxon>
        <taxon>Metazoa</taxon>
        <taxon>Ecdysozoa</taxon>
        <taxon>Arthropoda</taxon>
        <taxon>Hexapoda</taxon>
        <taxon>Insecta</taxon>
        <taxon>Pterygota</taxon>
        <taxon>Neoptera</taxon>
        <taxon>Endopterygota</taxon>
        <taxon>Hymenoptera</taxon>
        <taxon>Apocrita</taxon>
        <taxon>Aculeata</taxon>
        <taxon>Vespoidea</taxon>
        <taxon>Vespidae</taxon>
        <taxon>Vespinae</taxon>
        <taxon>Vespula</taxon>
    </lineage>
</organism>
<evidence type="ECO:0000313" key="1">
    <source>
        <dbReference type="EMBL" id="KAL2748883.1"/>
    </source>
</evidence>
<evidence type="ECO:0000313" key="2">
    <source>
        <dbReference type="Proteomes" id="UP001607303"/>
    </source>
</evidence>
<name>A0ABD2CUS4_VESMC</name>
<reference evidence="1 2" key="1">
    <citation type="journal article" date="2024" name="Ann. Entomol. Soc. Am.">
        <title>Genomic analyses of the southern and eastern yellowjacket wasps (Hymenoptera: Vespidae) reveal evolutionary signatures of social life.</title>
        <authorList>
            <person name="Catto M.A."/>
            <person name="Caine P.B."/>
            <person name="Orr S.E."/>
            <person name="Hunt B.G."/>
            <person name="Goodisman M.A.D."/>
        </authorList>
    </citation>
    <scope>NUCLEOTIDE SEQUENCE [LARGE SCALE GENOMIC DNA]</scope>
    <source>
        <strain evidence="1">232</strain>
        <tissue evidence="1">Head and thorax</tissue>
    </source>
</reference>
<dbReference type="EMBL" id="JAYRBN010000029">
    <property type="protein sequence ID" value="KAL2748883.1"/>
    <property type="molecule type" value="Genomic_DNA"/>
</dbReference>
<comment type="caution">
    <text evidence="1">The sequence shown here is derived from an EMBL/GenBank/DDBJ whole genome shotgun (WGS) entry which is preliminary data.</text>
</comment>
<gene>
    <name evidence="1" type="ORF">V1477_002819</name>
</gene>
<sequence length="156" mass="18835">MLQLGPHNSEIRFRGEIKVMRGAYYSEFRKENKRMAQMRVEYRKKHKLANFERQSERRVTWQRCARQHILVECQNVLSRIAHNKVTPSRGRRNIVKRKRNMVAKRQVALGSPLNESFDLEFREYRDIQRKRMFFGRSYEYSQDVSSKGGRKPVDVR</sequence>
<proteinExistence type="predicted"/>
<protein>
    <submittedName>
        <fullName evidence="1">Uncharacterized protein</fullName>
    </submittedName>
</protein>
<dbReference type="AlphaFoldDB" id="A0ABD2CUS4"/>
<keyword evidence="2" id="KW-1185">Reference proteome</keyword>
<accession>A0ABD2CUS4</accession>